<feature type="region of interest" description="Disordered" evidence="1">
    <location>
        <begin position="1"/>
        <end position="47"/>
    </location>
</feature>
<proteinExistence type="predicted"/>
<sequence>MSESESLELTDESEEFRADASAAPGLREPADAAAGGPETAGSAQGEAEGGQRVSWAECFFDLVVALAVTDVSRQLQLAPDWGALGRSLLLLIPFWWGWVGTALLFNGLRMTPARKHLLLLGIALGALLMSTCVAGAYGARGVFFGLSYLCVRVLLGVPMRARGVFGLRLDPFTVSLFIGAPLYVIGGLTPNPFRVWIWLLAACVEIGSTAVRPRRFAHMRWEPAHLPERFGLFVIIVLGETIATIGSQAAAHTMSPAVVIALILAFVLAAGLWWAYFPMAMPAIEFAMRTTVIQTRIVRDVFSYGHLLLAAGVLLTAAGSSVLVAEPTRHPHGVTAYLAGLGVALYILAFCHNRHKMFGGVGTLRAAATVLAAACACTAPLLPGWATLAVNDAILLTLHLVEDWRVRTGRPLLLLPWPRHASA</sequence>
<feature type="transmembrane region" description="Helical" evidence="2">
    <location>
        <begin position="301"/>
        <end position="322"/>
    </location>
</feature>
<gene>
    <name evidence="3" type="ORF">KDL01_06240</name>
</gene>
<feature type="transmembrane region" description="Helical" evidence="2">
    <location>
        <begin position="117"/>
        <end position="136"/>
    </location>
</feature>
<keyword evidence="2" id="KW-0812">Transmembrane</keyword>
<feature type="transmembrane region" description="Helical" evidence="2">
    <location>
        <begin position="232"/>
        <end position="251"/>
    </location>
</feature>
<keyword evidence="2" id="KW-1133">Transmembrane helix</keyword>
<keyword evidence="2" id="KW-0472">Membrane</keyword>
<dbReference type="RefSeq" id="WP_212527375.1">
    <property type="nucleotide sequence ID" value="NZ_JAGSOG010000017.1"/>
</dbReference>
<organism evidence="3 4">
    <name type="scientific">Actinospica durhamensis</name>
    <dbReference type="NCBI Taxonomy" id="1508375"/>
    <lineage>
        <taxon>Bacteria</taxon>
        <taxon>Bacillati</taxon>
        <taxon>Actinomycetota</taxon>
        <taxon>Actinomycetes</taxon>
        <taxon>Catenulisporales</taxon>
        <taxon>Actinospicaceae</taxon>
        <taxon>Actinospica</taxon>
    </lineage>
</organism>
<dbReference type="PANTHER" id="PTHR36840">
    <property type="entry name" value="BLL5714 PROTEIN"/>
    <property type="match status" value="1"/>
</dbReference>
<feature type="compositionally biased region" description="Acidic residues" evidence="1">
    <location>
        <begin position="1"/>
        <end position="14"/>
    </location>
</feature>
<comment type="caution">
    <text evidence="3">The sequence shown here is derived from an EMBL/GenBank/DDBJ whole genome shotgun (WGS) entry which is preliminary data.</text>
</comment>
<feature type="transmembrane region" description="Helical" evidence="2">
    <location>
        <begin position="83"/>
        <end position="105"/>
    </location>
</feature>
<reference evidence="3" key="1">
    <citation type="submission" date="2021-04" db="EMBL/GenBank/DDBJ databases">
        <title>Genome based classification of Actinospica acidithermotolerans sp. nov., an actinobacterium isolated from an Indonesian hot spring.</title>
        <authorList>
            <person name="Kusuma A.B."/>
            <person name="Putra K.E."/>
            <person name="Nafisah S."/>
            <person name="Loh J."/>
            <person name="Nouioui I."/>
            <person name="Goodfellow M."/>
        </authorList>
    </citation>
    <scope>NUCLEOTIDE SEQUENCE</scope>
    <source>
        <strain evidence="3">CSCA 57</strain>
    </source>
</reference>
<evidence type="ECO:0000256" key="2">
    <source>
        <dbReference type="SAM" id="Phobius"/>
    </source>
</evidence>
<keyword evidence="4" id="KW-1185">Reference proteome</keyword>
<dbReference type="EMBL" id="JAGSOG010000017">
    <property type="protein sequence ID" value="MBR7832852.1"/>
    <property type="molecule type" value="Genomic_DNA"/>
</dbReference>
<feature type="transmembrane region" description="Helical" evidence="2">
    <location>
        <begin position="363"/>
        <end position="382"/>
    </location>
</feature>
<dbReference type="AlphaFoldDB" id="A0A941ELQ3"/>
<feature type="transmembrane region" description="Helical" evidence="2">
    <location>
        <begin position="257"/>
        <end position="280"/>
    </location>
</feature>
<dbReference type="PANTHER" id="PTHR36840:SF1">
    <property type="entry name" value="BLL5714 PROTEIN"/>
    <property type="match status" value="1"/>
</dbReference>
<dbReference type="Proteomes" id="UP000675781">
    <property type="component" value="Unassembled WGS sequence"/>
</dbReference>
<feature type="transmembrane region" description="Helical" evidence="2">
    <location>
        <begin position="195"/>
        <end position="211"/>
    </location>
</feature>
<evidence type="ECO:0000256" key="1">
    <source>
        <dbReference type="SAM" id="MobiDB-lite"/>
    </source>
</evidence>
<dbReference type="Pfam" id="PF06772">
    <property type="entry name" value="LtrA"/>
    <property type="match status" value="1"/>
</dbReference>
<name>A0A941ELQ3_9ACTN</name>
<evidence type="ECO:0000313" key="4">
    <source>
        <dbReference type="Proteomes" id="UP000675781"/>
    </source>
</evidence>
<accession>A0A941ELQ3</accession>
<feature type="transmembrane region" description="Helical" evidence="2">
    <location>
        <begin position="334"/>
        <end position="351"/>
    </location>
</feature>
<evidence type="ECO:0000313" key="3">
    <source>
        <dbReference type="EMBL" id="MBR7832852.1"/>
    </source>
</evidence>
<dbReference type="InterPro" id="IPR010640">
    <property type="entry name" value="Low_temperature_requirement_A"/>
</dbReference>
<protein>
    <submittedName>
        <fullName evidence="3">Low temperature requirement protein A</fullName>
    </submittedName>
</protein>